<feature type="transmembrane region" description="Helical" evidence="1">
    <location>
        <begin position="174"/>
        <end position="193"/>
    </location>
</feature>
<feature type="transmembrane region" description="Helical" evidence="1">
    <location>
        <begin position="20"/>
        <end position="41"/>
    </location>
</feature>
<protein>
    <submittedName>
        <fullName evidence="3">Nucleoside recognition protein</fullName>
    </submittedName>
</protein>
<evidence type="ECO:0000313" key="4">
    <source>
        <dbReference type="Proteomes" id="UP000295788"/>
    </source>
</evidence>
<gene>
    <name evidence="3" type="ORF">EDD72_11148</name>
</gene>
<feature type="transmembrane region" description="Helical" evidence="1">
    <location>
        <begin position="253"/>
        <end position="274"/>
    </location>
</feature>
<name>A0A4R3KF57_9BACI</name>
<dbReference type="AlphaFoldDB" id="A0A4R3KF57"/>
<dbReference type="Proteomes" id="UP000295788">
    <property type="component" value="Unassembled WGS sequence"/>
</dbReference>
<evidence type="ECO:0000313" key="3">
    <source>
        <dbReference type="EMBL" id="TCS81810.1"/>
    </source>
</evidence>
<keyword evidence="1" id="KW-0812">Transmembrane</keyword>
<keyword evidence="4" id="KW-1185">Reference proteome</keyword>
<evidence type="ECO:0000256" key="1">
    <source>
        <dbReference type="SAM" id="Phobius"/>
    </source>
</evidence>
<dbReference type="Pfam" id="PF07670">
    <property type="entry name" value="Gate"/>
    <property type="match status" value="2"/>
</dbReference>
<proteinExistence type="predicted"/>
<dbReference type="RefSeq" id="WP_132769106.1">
    <property type="nucleotide sequence ID" value="NZ_SMAB01000011.1"/>
</dbReference>
<feature type="transmembrane region" description="Helical" evidence="1">
    <location>
        <begin position="115"/>
        <end position="139"/>
    </location>
</feature>
<dbReference type="InterPro" id="IPR011642">
    <property type="entry name" value="Gate_dom"/>
</dbReference>
<evidence type="ECO:0000259" key="2">
    <source>
        <dbReference type="Pfam" id="PF07670"/>
    </source>
</evidence>
<reference evidence="3 4" key="1">
    <citation type="submission" date="2019-03" db="EMBL/GenBank/DDBJ databases">
        <title>Genomic Encyclopedia of Type Strains, Phase IV (KMG-IV): sequencing the most valuable type-strain genomes for metagenomic binning, comparative biology and taxonomic classification.</title>
        <authorList>
            <person name="Goeker M."/>
        </authorList>
    </citation>
    <scope>NUCLEOTIDE SEQUENCE [LARGE SCALE GENOMIC DNA]</scope>
    <source>
        <strain evidence="3 4">DSM 23802</strain>
    </source>
</reference>
<sequence length="318" mass="34877">MITKETWKKGILSGVKTTWVLGKVIFPITFIVTILNFTPVIHWVVRIFYPLMKWIGLPGEAAIPLALGYLLNLYAAIGAILSLHLTVKHVFILAVMLSFAHNLLVETAVAKKIGVHAIVPIGIRVGLSFIAAFLINLFWHGGGEAAQYGLVASTTQNPETWTGIVLFAIEKSALGIWQIVIIVFPLMLAIQVLKDFHAIETISKWLEPLTRILGLSSGKTSVPLLAGLIFGLAYGAGVIIESAKEENLSKRDLYLLSIFLVASHAVIEDTLIFVPLGINVLYLLLIRVSVAFLITILTAKVWQRIIVHTDFVVKGEAK</sequence>
<dbReference type="EMBL" id="SMAB01000011">
    <property type="protein sequence ID" value="TCS81810.1"/>
    <property type="molecule type" value="Genomic_DNA"/>
</dbReference>
<feature type="transmembrane region" description="Helical" evidence="1">
    <location>
        <begin position="90"/>
        <end position="109"/>
    </location>
</feature>
<dbReference type="OrthoDB" id="9779080at2"/>
<feature type="transmembrane region" description="Helical" evidence="1">
    <location>
        <begin position="222"/>
        <end position="241"/>
    </location>
</feature>
<feature type="domain" description="Nucleoside transporter/FeoB GTPase Gate" evidence="2">
    <location>
        <begin position="19"/>
        <end position="103"/>
    </location>
</feature>
<comment type="caution">
    <text evidence="3">The sequence shown here is derived from an EMBL/GenBank/DDBJ whole genome shotgun (WGS) entry which is preliminary data.</text>
</comment>
<feature type="transmembrane region" description="Helical" evidence="1">
    <location>
        <begin position="280"/>
        <end position="299"/>
    </location>
</feature>
<feature type="transmembrane region" description="Helical" evidence="1">
    <location>
        <begin position="61"/>
        <end position="83"/>
    </location>
</feature>
<feature type="domain" description="Nucleoside transporter/FeoB GTPase Gate" evidence="2">
    <location>
        <begin position="177"/>
        <end position="266"/>
    </location>
</feature>
<accession>A0A4R3KF57</accession>
<keyword evidence="1" id="KW-1133">Transmembrane helix</keyword>
<keyword evidence="1" id="KW-0472">Membrane</keyword>
<organism evidence="3 4">
    <name type="scientific">Tepidibacillus fermentans</name>
    <dbReference type="NCBI Taxonomy" id="1281767"/>
    <lineage>
        <taxon>Bacteria</taxon>
        <taxon>Bacillati</taxon>
        <taxon>Bacillota</taxon>
        <taxon>Bacilli</taxon>
        <taxon>Bacillales</taxon>
        <taxon>Bacillaceae</taxon>
        <taxon>Tepidibacillus</taxon>
    </lineage>
</organism>